<feature type="compositionally biased region" description="Basic residues" evidence="1">
    <location>
        <begin position="177"/>
        <end position="197"/>
    </location>
</feature>
<evidence type="ECO:0000313" key="3">
    <source>
        <dbReference type="WBParaSite" id="PTRK_0001506600.1"/>
    </source>
</evidence>
<proteinExistence type="predicted"/>
<feature type="compositionally biased region" description="Low complexity" evidence="1">
    <location>
        <begin position="406"/>
        <end position="421"/>
    </location>
</feature>
<feature type="region of interest" description="Disordered" evidence="1">
    <location>
        <begin position="562"/>
        <end position="581"/>
    </location>
</feature>
<feature type="compositionally biased region" description="Basic and acidic residues" evidence="1">
    <location>
        <begin position="383"/>
        <end position="405"/>
    </location>
</feature>
<organism evidence="2 3">
    <name type="scientific">Parastrongyloides trichosuri</name>
    <name type="common">Possum-specific nematode worm</name>
    <dbReference type="NCBI Taxonomy" id="131310"/>
    <lineage>
        <taxon>Eukaryota</taxon>
        <taxon>Metazoa</taxon>
        <taxon>Ecdysozoa</taxon>
        <taxon>Nematoda</taxon>
        <taxon>Chromadorea</taxon>
        <taxon>Rhabditida</taxon>
        <taxon>Tylenchina</taxon>
        <taxon>Panagrolaimomorpha</taxon>
        <taxon>Strongyloidoidea</taxon>
        <taxon>Strongyloididae</taxon>
        <taxon>Parastrongyloides</taxon>
    </lineage>
</organism>
<dbReference type="WBParaSite" id="PTRK_0001506600.1">
    <property type="protein sequence ID" value="PTRK_0001506600.1"/>
    <property type="gene ID" value="PTRK_0001506600"/>
</dbReference>
<feature type="region of interest" description="Disordered" evidence="1">
    <location>
        <begin position="593"/>
        <end position="644"/>
    </location>
</feature>
<feature type="region of interest" description="Disordered" evidence="1">
    <location>
        <begin position="472"/>
        <end position="500"/>
    </location>
</feature>
<feature type="region of interest" description="Disordered" evidence="1">
    <location>
        <begin position="673"/>
        <end position="750"/>
    </location>
</feature>
<feature type="compositionally biased region" description="Low complexity" evidence="1">
    <location>
        <begin position="346"/>
        <end position="376"/>
    </location>
</feature>
<dbReference type="Proteomes" id="UP000038045">
    <property type="component" value="Unplaced"/>
</dbReference>
<feature type="compositionally biased region" description="Basic and acidic residues" evidence="1">
    <location>
        <begin position="48"/>
        <end position="62"/>
    </location>
</feature>
<accession>A0A0N5A0R0</accession>
<feature type="compositionally biased region" description="Basic residues" evidence="1">
    <location>
        <begin position="153"/>
        <end position="165"/>
    </location>
</feature>
<keyword evidence="2" id="KW-1185">Reference proteome</keyword>
<feature type="compositionally biased region" description="Basic and acidic residues" evidence="1">
    <location>
        <begin position="166"/>
        <end position="176"/>
    </location>
</feature>
<feature type="compositionally biased region" description="Gly residues" evidence="1">
    <location>
        <begin position="472"/>
        <end position="483"/>
    </location>
</feature>
<feature type="region of interest" description="Disordered" evidence="1">
    <location>
        <begin position="1"/>
        <end position="95"/>
    </location>
</feature>
<dbReference type="AlphaFoldDB" id="A0A0N5A0R0"/>
<name>A0A0N5A0R0_PARTI</name>
<feature type="compositionally biased region" description="Basic and acidic residues" evidence="1">
    <location>
        <begin position="204"/>
        <end position="229"/>
    </location>
</feature>
<feature type="compositionally biased region" description="Basic residues" evidence="1">
    <location>
        <begin position="283"/>
        <end position="297"/>
    </location>
</feature>
<protein>
    <submittedName>
        <fullName evidence="3">Carbamoyl-phosphate synthase (glutamine-hydrolyzing)</fullName>
    </submittedName>
</protein>
<feature type="compositionally biased region" description="Polar residues" evidence="1">
    <location>
        <begin position="622"/>
        <end position="631"/>
    </location>
</feature>
<sequence length="750" mass="79895">LPQLDRPADRDHRRPDPRDREAGAEPAAAEWRPADADRAADLASVADRSPDRRGGGARPRPERPRRRPRAGRRAHRTEAGEGRAGRPLRRFHGLGLDPVDAGAVRISVRGHLSPAPRRRRPEQGLRCSGLRLGHDPGRPLRRRPARTAGAGQHSRRVSRLAGPHHRREDGASDRRLRAGGRQRRHHRLGPPTGRRHGGAGAGRSEGRRRQARGFDRLLHPGRGDADRGRQQPSADLWGAVADERLLQPKCGLPSCGRRGVDGALSATGRGLQRLGDRGGQTVGRRRGAGPGARRRPRDRSGSRRGEPSAGSGFLAPAVQRSVLRTGRWPTDTGSPRWRSDRPPRPSACGSRAAGPAGAAQDQHAQGHGAEGHQSAGVGQGDDFVQREEQGDGPHHAGGEHGDAHRGAALGHAGQAARQQAVARHDEEDAALTVEEGQDHGRQGQHRRDGQEVGGAGLADLAQDQGQRLGAVGEQGEGRGAQGGRGDDGVDGGADQHGADDADGQIALGIAGLLGRRGDGVEAVEGKEDDRRRRHHAVLDAVRAHRLGKAIGHERLQVVAVEGGKGQPDEQGQGRQLHHHQDQVERGAFLGARQQKGADGDDDGQGGDVGDSARMRPLHQSHRQAQPVTQQGRRIARPTDGHGADHQAVFQDQAPADDPSRHLAQHYPRIGVGAARSRHHRRHFGVGQRGAGADEARDQEGQQDGRAGLVRADADQGQDAGADDGAHAHRHQVRPAEVARQARGAGLCAKA</sequence>
<feature type="compositionally biased region" description="Basic residues" evidence="1">
    <location>
        <begin position="63"/>
        <end position="75"/>
    </location>
</feature>
<evidence type="ECO:0000256" key="1">
    <source>
        <dbReference type="SAM" id="MobiDB-lite"/>
    </source>
</evidence>
<feature type="region of interest" description="Disordered" evidence="1">
    <location>
        <begin position="109"/>
        <end position="232"/>
    </location>
</feature>
<feature type="compositionally biased region" description="Basic and acidic residues" evidence="1">
    <location>
        <begin position="1"/>
        <end position="23"/>
    </location>
</feature>
<reference evidence="3" key="1">
    <citation type="submission" date="2017-02" db="UniProtKB">
        <authorList>
            <consortium name="WormBaseParasite"/>
        </authorList>
    </citation>
    <scope>IDENTIFICATION</scope>
</reference>
<feature type="region of interest" description="Disordered" evidence="1">
    <location>
        <begin position="266"/>
        <end position="426"/>
    </location>
</feature>
<evidence type="ECO:0000313" key="2">
    <source>
        <dbReference type="Proteomes" id="UP000038045"/>
    </source>
</evidence>